<dbReference type="AlphaFoldDB" id="A0A364KR53"/>
<dbReference type="GeneID" id="63791220"/>
<dbReference type="RefSeq" id="XP_040730508.1">
    <property type="nucleotide sequence ID" value="XM_040874102.1"/>
</dbReference>
<proteinExistence type="predicted"/>
<name>A0A364KR53_TALAM</name>
<dbReference type="Gene3D" id="3.40.50.720">
    <property type="entry name" value="NAD(P)-binding Rossmann-like Domain"/>
    <property type="match status" value="1"/>
</dbReference>
<evidence type="ECO:0000259" key="1">
    <source>
        <dbReference type="Pfam" id="PF01408"/>
    </source>
</evidence>
<evidence type="ECO:0000313" key="3">
    <source>
        <dbReference type="EMBL" id="RAO65991.1"/>
    </source>
</evidence>
<protein>
    <submittedName>
        <fullName evidence="3">Uncharacterized protein</fullName>
    </submittedName>
</protein>
<dbReference type="PANTHER" id="PTHR43708:SF1">
    <property type="entry name" value="GALACTOSE_LACTOSE METABOLISM REGULATORY PROTEIN GAL80"/>
    <property type="match status" value="1"/>
</dbReference>
<dbReference type="GO" id="GO:0000166">
    <property type="term" value="F:nucleotide binding"/>
    <property type="evidence" value="ECO:0007669"/>
    <property type="project" value="InterPro"/>
</dbReference>
<gene>
    <name evidence="3" type="ORF">BHQ10_002003</name>
</gene>
<dbReference type="EMBL" id="MIKG01000002">
    <property type="protein sequence ID" value="RAO65991.1"/>
    <property type="molecule type" value="Genomic_DNA"/>
</dbReference>
<dbReference type="InterPro" id="IPR051317">
    <property type="entry name" value="Gfo/Idh/MocA_oxidoreduct"/>
</dbReference>
<accession>A0A364KR53</accession>
<dbReference type="SUPFAM" id="SSF55347">
    <property type="entry name" value="Glyceraldehyde-3-phosphate dehydrogenase-like, C-terminal domain"/>
    <property type="match status" value="1"/>
</dbReference>
<dbReference type="SUPFAM" id="SSF51735">
    <property type="entry name" value="NAD(P)-binding Rossmann-fold domains"/>
    <property type="match status" value="1"/>
</dbReference>
<dbReference type="OrthoDB" id="64915at2759"/>
<feature type="domain" description="Gfo/Idh/MocA-like oxidoreductase N-terminal" evidence="1">
    <location>
        <begin position="8"/>
        <end position="134"/>
    </location>
</feature>
<comment type="caution">
    <text evidence="3">The sequence shown here is derived from an EMBL/GenBank/DDBJ whole genome shotgun (WGS) entry which is preliminary data.</text>
</comment>
<organism evidence="3 4">
    <name type="scientific">Talaromyces amestolkiae</name>
    <dbReference type="NCBI Taxonomy" id="1196081"/>
    <lineage>
        <taxon>Eukaryota</taxon>
        <taxon>Fungi</taxon>
        <taxon>Dikarya</taxon>
        <taxon>Ascomycota</taxon>
        <taxon>Pezizomycotina</taxon>
        <taxon>Eurotiomycetes</taxon>
        <taxon>Eurotiomycetidae</taxon>
        <taxon>Eurotiales</taxon>
        <taxon>Trichocomaceae</taxon>
        <taxon>Talaromyces</taxon>
        <taxon>Talaromyces sect. Talaromyces</taxon>
    </lineage>
</organism>
<dbReference type="Gene3D" id="3.30.360.10">
    <property type="entry name" value="Dihydrodipicolinate Reductase, domain 2"/>
    <property type="match status" value="1"/>
</dbReference>
<evidence type="ECO:0000259" key="2">
    <source>
        <dbReference type="Pfam" id="PF22685"/>
    </source>
</evidence>
<dbReference type="STRING" id="1196081.A0A364KR53"/>
<dbReference type="PANTHER" id="PTHR43708">
    <property type="entry name" value="CONSERVED EXPRESSED OXIDOREDUCTASE (EUROFUNG)"/>
    <property type="match status" value="1"/>
</dbReference>
<sequence length="391" mass="42364">MPASRPVRTAVIGLSSSAVTSWAAAAHLPVLVGARNRDLFQITALCNSSVDAAKSAIAQYKLDSSTVKAYGSPADLAADPDVELVLCNTRVDKHYETILPSIQAGKSVYIEWPIASNLAHIEELVATYRARRNIDQVAAVGLQGRFAPPVVKIKEVLQSGKVGKLVSTEVRFFGGTKDRQTLTSGLKYFTQREIGGNAITIGFGHVIDYVQSVVGDVVPGTDHVHFGLQHPEVGLRDPESGNIIDTVRSDVPDLLSLHGTLPESDFTSRKASLVAYFARGQPYPGDPSLTWTLNCEKGTIRLVSPSGIALHANAYESPVTISVHQYQTDKVEQGEWSWSEAQLDVPILSRSVQTCLVSVAEKNQKGYVDLEDAAVRARQISRWLDSFSADI</sequence>
<dbReference type="InterPro" id="IPR000683">
    <property type="entry name" value="Gfo/Idh/MocA-like_OxRdtase_N"/>
</dbReference>
<evidence type="ECO:0000313" key="4">
    <source>
        <dbReference type="Proteomes" id="UP000249363"/>
    </source>
</evidence>
<dbReference type="InterPro" id="IPR036291">
    <property type="entry name" value="NAD(P)-bd_dom_sf"/>
</dbReference>
<dbReference type="InterPro" id="IPR055080">
    <property type="entry name" value="Gal80p-like_C"/>
</dbReference>
<dbReference type="Pfam" id="PF01408">
    <property type="entry name" value="GFO_IDH_MocA"/>
    <property type="match status" value="1"/>
</dbReference>
<keyword evidence="4" id="KW-1185">Reference proteome</keyword>
<dbReference type="Pfam" id="PF22685">
    <property type="entry name" value="Gal80p_C-like"/>
    <property type="match status" value="1"/>
</dbReference>
<feature type="domain" description="Gal80p-like C-terminal" evidence="2">
    <location>
        <begin position="148"/>
        <end position="302"/>
    </location>
</feature>
<reference evidence="3 4" key="1">
    <citation type="journal article" date="2017" name="Biotechnol. Biofuels">
        <title>Differential beta-glucosidase expression as a function of carbon source availability in Talaromyces amestolkiae: a genomic and proteomic approach.</title>
        <authorList>
            <person name="de Eugenio L.I."/>
            <person name="Mendez-Liter J.A."/>
            <person name="Nieto-Dominguez M."/>
            <person name="Alonso L."/>
            <person name="Gil-Munoz J."/>
            <person name="Barriuso J."/>
            <person name="Prieto A."/>
            <person name="Martinez M.J."/>
        </authorList>
    </citation>
    <scope>NUCLEOTIDE SEQUENCE [LARGE SCALE GENOMIC DNA]</scope>
    <source>
        <strain evidence="3 4">CIB</strain>
    </source>
</reference>
<dbReference type="Proteomes" id="UP000249363">
    <property type="component" value="Unassembled WGS sequence"/>
</dbReference>